<accession>G8LUR6</accession>
<dbReference type="Proteomes" id="UP000005435">
    <property type="component" value="Chromosome"/>
</dbReference>
<dbReference type="AlphaFoldDB" id="G8LUR6"/>
<dbReference type="EMBL" id="CP003065">
    <property type="protein sequence ID" value="AEV67406.1"/>
    <property type="molecule type" value="Genomic_DNA"/>
</dbReference>
<reference evidence="2" key="1">
    <citation type="submission" date="2011-12" db="EMBL/GenBank/DDBJ databases">
        <title>Complete sequence of Clostridium clariflavum DSM 19732.</title>
        <authorList>
            <consortium name="US DOE Joint Genome Institute"/>
            <person name="Lucas S."/>
            <person name="Han J."/>
            <person name="Lapidus A."/>
            <person name="Cheng J.-F."/>
            <person name="Goodwin L."/>
            <person name="Pitluck S."/>
            <person name="Peters L."/>
            <person name="Teshima H."/>
            <person name="Detter J.C."/>
            <person name="Han C."/>
            <person name="Tapia R."/>
            <person name="Land M."/>
            <person name="Hauser L."/>
            <person name="Kyrpides N."/>
            <person name="Ivanova N."/>
            <person name="Pagani I."/>
            <person name="Kitzmiller T."/>
            <person name="Lynd L."/>
            <person name="Izquierdo J."/>
            <person name="Woyke T."/>
        </authorList>
    </citation>
    <scope>NUCLEOTIDE SEQUENCE [LARGE SCALE GENOMIC DNA]</scope>
    <source>
        <strain evidence="2">DSM 19732 / NBRC 101661 / EBR45</strain>
    </source>
</reference>
<gene>
    <name evidence="1" type="ordered locus">Clocl_0701</name>
</gene>
<dbReference type="RefSeq" id="WP_014254037.1">
    <property type="nucleotide sequence ID" value="NC_016627.1"/>
</dbReference>
<dbReference type="HOGENOM" id="CLU_1774141_0_0_9"/>
<reference evidence="1 2" key="2">
    <citation type="journal article" date="2012" name="Stand. Genomic Sci.">
        <title>Complete Genome Sequence of Clostridium clariflavum DSM 19732.</title>
        <authorList>
            <person name="Izquierdo J.A."/>
            <person name="Goodwin L."/>
            <person name="Davenport K.W."/>
            <person name="Teshima H."/>
            <person name="Bruce D."/>
            <person name="Detter C."/>
            <person name="Tapia R."/>
            <person name="Han S."/>
            <person name="Land M."/>
            <person name="Hauser L."/>
            <person name="Jeffries C.D."/>
            <person name="Han J."/>
            <person name="Pitluck S."/>
            <person name="Nolan M."/>
            <person name="Chen A."/>
            <person name="Huntemann M."/>
            <person name="Mavromatis K."/>
            <person name="Mikhailova N."/>
            <person name="Liolios K."/>
            <person name="Woyke T."/>
            <person name="Lynd L.R."/>
        </authorList>
    </citation>
    <scope>NUCLEOTIDE SEQUENCE [LARGE SCALE GENOMIC DNA]</scope>
    <source>
        <strain evidence="2">DSM 19732 / NBRC 101661 / EBR45</strain>
    </source>
</reference>
<evidence type="ECO:0000313" key="1">
    <source>
        <dbReference type="EMBL" id="AEV67406.1"/>
    </source>
</evidence>
<organism evidence="1 2">
    <name type="scientific">Acetivibrio clariflavus (strain DSM 19732 / NBRC 101661 / EBR45)</name>
    <name type="common">Clostridium clariflavum</name>
    <dbReference type="NCBI Taxonomy" id="720554"/>
    <lineage>
        <taxon>Bacteria</taxon>
        <taxon>Bacillati</taxon>
        <taxon>Bacillota</taxon>
        <taxon>Clostridia</taxon>
        <taxon>Eubacteriales</taxon>
        <taxon>Oscillospiraceae</taxon>
        <taxon>Acetivibrio</taxon>
    </lineage>
</organism>
<dbReference type="OrthoDB" id="2603296at2"/>
<dbReference type="KEGG" id="ccl:Clocl_0701"/>
<proteinExistence type="predicted"/>
<protein>
    <submittedName>
        <fullName evidence="1">Uncharacterized protein</fullName>
    </submittedName>
</protein>
<name>G8LUR6_ACECE</name>
<keyword evidence="2" id="KW-1185">Reference proteome</keyword>
<evidence type="ECO:0000313" key="2">
    <source>
        <dbReference type="Proteomes" id="UP000005435"/>
    </source>
</evidence>
<sequence>MSGTYLTIYGNGFCAVSKELKVGDELYIPKGYKNELDKMKLTEIAPMPYFTSPFITVEKDSIGNQYAVIFREDGKVDKVILPETYENIVAIYEAKGFKVEKYAQEFSNLHLFEINGKLYWNFSSKGEDVFLDLYGKEEYPLKQDNY</sequence>
<dbReference type="eggNOG" id="ENOG50346BV">
    <property type="taxonomic scope" value="Bacteria"/>
</dbReference>